<protein>
    <recommendedName>
        <fullName evidence="2">RNA 2',3'-cyclic phosphodiesterase</fullName>
        <shortName evidence="2">RNA 2',3'-CPDase</shortName>
        <ecNumber evidence="2">3.1.4.58</ecNumber>
    </recommendedName>
</protein>
<dbReference type="EC" id="3.1.4.58" evidence="2"/>
<evidence type="ECO:0000313" key="3">
    <source>
        <dbReference type="EMBL" id="USQ76179.1"/>
    </source>
</evidence>
<keyword evidence="4" id="KW-1185">Reference proteome</keyword>
<dbReference type="InterPro" id="IPR004175">
    <property type="entry name" value="RNA_CPDase"/>
</dbReference>
<reference evidence="3" key="1">
    <citation type="submission" date="2022-06" db="EMBL/GenBank/DDBJ databases">
        <title>Ornithinimicrobium JY.X270.</title>
        <authorList>
            <person name="Huang Y."/>
        </authorList>
    </citation>
    <scope>NUCLEOTIDE SEQUENCE</scope>
    <source>
        <strain evidence="3">JY.X270</strain>
    </source>
</reference>
<proteinExistence type="inferred from homology"/>
<dbReference type="InterPro" id="IPR009097">
    <property type="entry name" value="Cyclic_Pdiesterase"/>
</dbReference>
<dbReference type="EMBL" id="CP099490">
    <property type="protein sequence ID" value="USQ76179.1"/>
    <property type="molecule type" value="Genomic_DNA"/>
</dbReference>
<name>A0ABY4YHF2_9MICO</name>
<comment type="function">
    <text evidence="2">Hydrolyzes RNA 2',3'-cyclic phosphodiester to an RNA 2'-phosphomonoester.</text>
</comment>
<feature type="active site" description="Proton donor" evidence="2">
    <location>
        <position position="42"/>
    </location>
</feature>
<dbReference type="HAMAP" id="MF_01940">
    <property type="entry name" value="RNA_CPDase"/>
    <property type="match status" value="1"/>
</dbReference>
<gene>
    <name evidence="3" type="primary">thpR</name>
    <name evidence="3" type="ORF">NF557_16575</name>
</gene>
<dbReference type="Pfam" id="PF13563">
    <property type="entry name" value="2_5_RNA_ligase2"/>
    <property type="match status" value="1"/>
</dbReference>
<feature type="short sequence motif" description="HXTX 2" evidence="2">
    <location>
        <begin position="131"/>
        <end position="134"/>
    </location>
</feature>
<evidence type="ECO:0000256" key="2">
    <source>
        <dbReference type="HAMAP-Rule" id="MF_01940"/>
    </source>
</evidence>
<dbReference type="PANTHER" id="PTHR35561">
    <property type="entry name" value="RNA 2',3'-CYCLIC PHOSPHODIESTERASE"/>
    <property type="match status" value="1"/>
</dbReference>
<organism evidence="3 4">
    <name type="scientific">Ornithinimicrobium cryptoxanthini</name>
    <dbReference type="NCBI Taxonomy" id="2934161"/>
    <lineage>
        <taxon>Bacteria</taxon>
        <taxon>Bacillati</taxon>
        <taxon>Actinomycetota</taxon>
        <taxon>Actinomycetes</taxon>
        <taxon>Micrococcales</taxon>
        <taxon>Ornithinimicrobiaceae</taxon>
        <taxon>Ornithinimicrobium</taxon>
    </lineage>
</organism>
<evidence type="ECO:0000256" key="1">
    <source>
        <dbReference type="ARBA" id="ARBA00022801"/>
    </source>
</evidence>
<keyword evidence="1 2" id="KW-0378">Hydrolase</keyword>
<dbReference type="RefSeq" id="WP_252620874.1">
    <property type="nucleotide sequence ID" value="NZ_CP099490.1"/>
</dbReference>
<feature type="short sequence motif" description="HXTX 1" evidence="2">
    <location>
        <begin position="42"/>
        <end position="45"/>
    </location>
</feature>
<sequence>MRAFFAVLPPAEVLQDLAAYLEPRREADTERVWRWTRTQHLHLTLAFLADLPDWREEELIASGDEWAARQQPVRMSWGGAGAFPDPGAAKVMWVGVTGEETRRELAAWSRALRDQANHAGADVDGQRFTPHVTVARSARRVSAGRWVQALDAYESVEFVVDEVALVQSHLGEGPGRSPRYEVRHTFSLG</sequence>
<comment type="catalytic activity">
    <reaction evidence="2">
        <text>a 3'-end 2',3'-cyclophospho-ribonucleotide-RNA + H2O = a 3'-end 2'-phospho-ribonucleotide-RNA + H(+)</text>
        <dbReference type="Rhea" id="RHEA:11828"/>
        <dbReference type="Rhea" id="RHEA-COMP:10464"/>
        <dbReference type="Rhea" id="RHEA-COMP:17353"/>
        <dbReference type="ChEBI" id="CHEBI:15377"/>
        <dbReference type="ChEBI" id="CHEBI:15378"/>
        <dbReference type="ChEBI" id="CHEBI:83064"/>
        <dbReference type="ChEBI" id="CHEBI:173113"/>
        <dbReference type="EC" id="3.1.4.58"/>
    </reaction>
</comment>
<feature type="active site" description="Proton acceptor" evidence="2">
    <location>
        <position position="131"/>
    </location>
</feature>
<evidence type="ECO:0000313" key="4">
    <source>
        <dbReference type="Proteomes" id="UP001056535"/>
    </source>
</evidence>
<accession>A0ABY4YHF2</accession>
<dbReference type="NCBIfam" id="TIGR02258">
    <property type="entry name" value="2_5_ligase"/>
    <property type="match status" value="1"/>
</dbReference>
<dbReference type="SUPFAM" id="SSF55144">
    <property type="entry name" value="LigT-like"/>
    <property type="match status" value="1"/>
</dbReference>
<comment type="similarity">
    <text evidence="2">Belongs to the 2H phosphoesterase superfamily. ThpR family.</text>
</comment>
<dbReference type="PANTHER" id="PTHR35561:SF1">
    <property type="entry name" value="RNA 2',3'-CYCLIC PHOSPHODIESTERASE"/>
    <property type="match status" value="1"/>
</dbReference>
<dbReference type="Proteomes" id="UP001056535">
    <property type="component" value="Chromosome"/>
</dbReference>
<dbReference type="Gene3D" id="3.90.1140.10">
    <property type="entry name" value="Cyclic phosphodiesterase"/>
    <property type="match status" value="1"/>
</dbReference>